<gene>
    <name evidence="1" type="ORF">SIL82_19150</name>
</gene>
<organism evidence="1 2">
    <name type="scientific">Sphingomonas echinoides</name>
    <dbReference type="NCBI Taxonomy" id="59803"/>
    <lineage>
        <taxon>Bacteria</taxon>
        <taxon>Pseudomonadati</taxon>
        <taxon>Pseudomonadota</taxon>
        <taxon>Alphaproteobacteria</taxon>
        <taxon>Sphingomonadales</taxon>
        <taxon>Sphingomonadaceae</taxon>
        <taxon>Sphingomonas</taxon>
    </lineage>
</organism>
<accession>A0ABU4PQF8</accession>
<comment type="caution">
    <text evidence="1">The sequence shown here is derived from an EMBL/GenBank/DDBJ whole genome shotgun (WGS) entry which is preliminary data.</text>
</comment>
<name>A0ABU4PQF8_9SPHN</name>
<evidence type="ECO:0000313" key="1">
    <source>
        <dbReference type="EMBL" id="MDX5986381.1"/>
    </source>
</evidence>
<proteinExistence type="predicted"/>
<sequence>MVDFDFLIEKVTQNWSERRVLLMAQVKPLLVRNGVDLDATLDGRQIKAWLESDVPDIKLIKNEREPTNWGLVPADADVSEPYSQYFVTGRTPSSKIKRAFPFQNALRIAFTRPIEPGQKRWLFAGPARYLDLPVTDKPEGGVELTSSVIEPGANDERIITLIEHWLVQNGLSNNHFLYERPSMAHKSRAGRSALHQLLDIIPIEDLERVSLPLDIIRKLLDKSEDSRR</sequence>
<keyword evidence="2" id="KW-1185">Reference proteome</keyword>
<dbReference type="RefSeq" id="WP_154651473.1">
    <property type="nucleotide sequence ID" value="NZ_JAWXXV010000002.1"/>
</dbReference>
<protein>
    <submittedName>
        <fullName evidence="1">Uncharacterized protein</fullName>
    </submittedName>
</protein>
<reference evidence="1 2" key="1">
    <citation type="submission" date="2023-11" db="EMBL/GenBank/DDBJ databases">
        <title>MicrobeMod: A computational toolkit for identifying prokaryotic methylation and restriction-modification with nanopore sequencing.</title>
        <authorList>
            <person name="Crits-Christoph A."/>
            <person name="Kang S.C."/>
            <person name="Lee H."/>
            <person name="Ostrov N."/>
        </authorList>
    </citation>
    <scope>NUCLEOTIDE SEQUENCE [LARGE SCALE GENOMIC DNA]</scope>
    <source>
        <strain evidence="1 2">ATCC 14820</strain>
    </source>
</reference>
<evidence type="ECO:0000313" key="2">
    <source>
        <dbReference type="Proteomes" id="UP001279660"/>
    </source>
</evidence>
<dbReference type="Proteomes" id="UP001279660">
    <property type="component" value="Unassembled WGS sequence"/>
</dbReference>
<dbReference type="EMBL" id="JAWXXV010000002">
    <property type="protein sequence ID" value="MDX5986381.1"/>
    <property type="molecule type" value="Genomic_DNA"/>
</dbReference>